<dbReference type="PROSITE" id="PS51186">
    <property type="entry name" value="GNAT"/>
    <property type="match status" value="1"/>
</dbReference>
<accession>A0AAE7MS38</accession>
<dbReference type="EMBL" id="CP050485">
    <property type="protein sequence ID" value="QOG28619.1"/>
    <property type="molecule type" value="Genomic_DNA"/>
</dbReference>
<proteinExistence type="predicted"/>
<dbReference type="InterPro" id="IPR000182">
    <property type="entry name" value="GNAT_dom"/>
</dbReference>
<reference evidence="2 3" key="1">
    <citation type="submission" date="2020-03" db="EMBL/GenBank/DDBJ databases">
        <title>Characterization of ganglioside-mimicking enterococci.</title>
        <authorList>
            <person name="Patry R.T."/>
            <person name="Nothaft H."/>
            <person name="Bridger R."/>
            <person name="Shajahan A."/>
            <person name="Huynh S."/>
            <person name="Sanchez S."/>
            <person name="Azadi P."/>
            <person name="Cooper K."/>
            <person name="Miller W.G."/>
            <person name="Parker C.T."/>
            <person name="Wells L."/>
            <person name="Szymanski C.M."/>
        </authorList>
    </citation>
    <scope>NUCLEOTIDE SEQUENCE [LARGE SCALE GENOMIC DNA]</scope>
    <source>
        <strain evidence="2 3">EGM181</strain>
    </source>
</reference>
<dbReference type="Proteomes" id="UP000516696">
    <property type="component" value="Chromosome"/>
</dbReference>
<dbReference type="GO" id="GO:0016747">
    <property type="term" value="F:acyltransferase activity, transferring groups other than amino-acyl groups"/>
    <property type="evidence" value="ECO:0007669"/>
    <property type="project" value="InterPro"/>
</dbReference>
<evidence type="ECO:0000313" key="2">
    <source>
        <dbReference type="EMBL" id="QOG28619.1"/>
    </source>
</evidence>
<gene>
    <name evidence="2" type="ORF">EGM181_15785</name>
</gene>
<name>A0AAE7MS38_ENTGA</name>
<feature type="domain" description="N-acetyltransferase" evidence="1">
    <location>
        <begin position="87"/>
        <end position="232"/>
    </location>
</feature>
<sequence>MNHIQEEFLKNELTWLKSLSCEIHSTENYIVVKSDFSQSEDFNFILPRKIVQEKDLYKVMDQYKIKYLKIATPTLIDLKLNPAMICLKTHDLNFKASAPLSNFRKLCNKKKGIWLSDSIPWKYSTPSNRFFSQNIVPFTICFNQYEIGQVCLVILNNNIGIYDLEIYKEFQKQGLGNNFLKELLSMNNESDIGNIFIQTWNENTIARRLYSSNGFNVVGKYRYYTYAEELYY</sequence>
<protein>
    <submittedName>
        <fullName evidence="2">GNAT family N-acetyltransferase</fullName>
    </submittedName>
</protein>
<evidence type="ECO:0000259" key="1">
    <source>
        <dbReference type="PROSITE" id="PS51186"/>
    </source>
</evidence>
<dbReference type="SUPFAM" id="SSF55729">
    <property type="entry name" value="Acyl-CoA N-acyltransferases (Nat)"/>
    <property type="match status" value="1"/>
</dbReference>
<dbReference type="InterPro" id="IPR016181">
    <property type="entry name" value="Acyl_CoA_acyltransferase"/>
</dbReference>
<dbReference type="Pfam" id="PF13673">
    <property type="entry name" value="Acetyltransf_10"/>
    <property type="match status" value="1"/>
</dbReference>
<dbReference type="AlphaFoldDB" id="A0AAE7MS38"/>
<dbReference type="Gene3D" id="3.40.630.30">
    <property type="match status" value="1"/>
</dbReference>
<dbReference type="RefSeq" id="WP_113849138.1">
    <property type="nucleotide sequence ID" value="NZ_CP050485.1"/>
</dbReference>
<organism evidence="2 3">
    <name type="scientific">Enterococcus gallinarum</name>
    <dbReference type="NCBI Taxonomy" id="1353"/>
    <lineage>
        <taxon>Bacteria</taxon>
        <taxon>Bacillati</taxon>
        <taxon>Bacillota</taxon>
        <taxon>Bacilli</taxon>
        <taxon>Lactobacillales</taxon>
        <taxon>Enterococcaceae</taxon>
        <taxon>Enterococcus</taxon>
    </lineage>
</organism>
<evidence type="ECO:0000313" key="3">
    <source>
        <dbReference type="Proteomes" id="UP000516696"/>
    </source>
</evidence>